<keyword evidence="5" id="KW-0472">Membrane</keyword>
<dbReference type="Proteomes" id="UP000254263">
    <property type="component" value="Unassembled WGS sequence"/>
</dbReference>
<organism evidence="6 7">
    <name type="scientific">Porphyromonas macacae</name>
    <dbReference type="NCBI Taxonomy" id="28115"/>
    <lineage>
        <taxon>Bacteria</taxon>
        <taxon>Pseudomonadati</taxon>
        <taxon>Bacteroidota</taxon>
        <taxon>Bacteroidia</taxon>
        <taxon>Bacteroidales</taxon>
        <taxon>Porphyromonadaceae</taxon>
        <taxon>Porphyromonas</taxon>
    </lineage>
</organism>
<dbReference type="InterPro" id="IPR007156">
    <property type="entry name" value="MamQ_LemA"/>
</dbReference>
<dbReference type="Gene3D" id="1.20.1440.20">
    <property type="entry name" value="LemA-like domain"/>
    <property type="match status" value="1"/>
</dbReference>
<comment type="similarity">
    <text evidence="2">Belongs to the LemA family.</text>
</comment>
<keyword evidence="4" id="KW-1133">Transmembrane helix</keyword>
<gene>
    <name evidence="6" type="ORF">NCTC13100_01620</name>
</gene>
<sequence length="185" mass="21312">MLLFAVIIAFVLLLIFYGISLFNTLIKNKAYAAEAYSGIDVQLKRRYDLIPNLVSAVKGYVKHEESVFLKVTEARTRIMSATTAQERFDAENMLSQSLKSLFAVSESYPTLKSDTSFLSLQQKLYDIEQELEQARRYYNAVVRNYNILVESFPSNVVARMFGFGLLTYFELDNEEERKNPEVKLD</sequence>
<keyword evidence="3" id="KW-0812">Transmembrane</keyword>
<evidence type="ECO:0000313" key="6">
    <source>
        <dbReference type="EMBL" id="SUB78449.1"/>
    </source>
</evidence>
<dbReference type="EMBL" id="UGTI01000001">
    <property type="protein sequence ID" value="SUB78449.1"/>
    <property type="molecule type" value="Genomic_DNA"/>
</dbReference>
<evidence type="ECO:0000256" key="4">
    <source>
        <dbReference type="ARBA" id="ARBA00022989"/>
    </source>
</evidence>
<name>A0A379DJ95_9PORP</name>
<evidence type="ECO:0000256" key="5">
    <source>
        <dbReference type="ARBA" id="ARBA00023136"/>
    </source>
</evidence>
<proteinExistence type="inferred from homology"/>
<dbReference type="GO" id="GO:0016020">
    <property type="term" value="C:membrane"/>
    <property type="evidence" value="ECO:0007669"/>
    <property type="project" value="UniProtKB-SubCell"/>
</dbReference>
<dbReference type="PANTHER" id="PTHR34478">
    <property type="entry name" value="PROTEIN LEMA"/>
    <property type="match status" value="1"/>
</dbReference>
<evidence type="ECO:0000256" key="3">
    <source>
        <dbReference type="ARBA" id="ARBA00022692"/>
    </source>
</evidence>
<reference evidence="6 7" key="1">
    <citation type="submission" date="2018-06" db="EMBL/GenBank/DDBJ databases">
        <authorList>
            <consortium name="Pathogen Informatics"/>
            <person name="Doyle S."/>
        </authorList>
    </citation>
    <scope>NUCLEOTIDE SEQUENCE [LARGE SCALE GENOMIC DNA]</scope>
    <source>
        <strain evidence="6 7">NCTC13100</strain>
    </source>
</reference>
<evidence type="ECO:0000256" key="2">
    <source>
        <dbReference type="ARBA" id="ARBA00008854"/>
    </source>
</evidence>
<dbReference type="Pfam" id="PF04011">
    <property type="entry name" value="LemA"/>
    <property type="match status" value="1"/>
</dbReference>
<dbReference type="SUPFAM" id="SSF140478">
    <property type="entry name" value="LemA-like"/>
    <property type="match status" value="1"/>
</dbReference>
<comment type="subcellular location">
    <subcellularLocation>
        <location evidence="1">Membrane</location>
        <topology evidence="1">Single-pass membrane protein</topology>
    </subcellularLocation>
</comment>
<dbReference type="AlphaFoldDB" id="A0A379DJ95"/>
<accession>A0A379DJ95</accession>
<dbReference type="InterPro" id="IPR023353">
    <property type="entry name" value="LemA-like_dom_sf"/>
</dbReference>
<dbReference type="RefSeq" id="WP_018360326.1">
    <property type="nucleotide sequence ID" value="NZ_UGTI01000001.1"/>
</dbReference>
<protein>
    <submittedName>
        <fullName evidence="6">LemA family</fullName>
    </submittedName>
</protein>
<evidence type="ECO:0000256" key="1">
    <source>
        <dbReference type="ARBA" id="ARBA00004167"/>
    </source>
</evidence>
<dbReference type="PANTHER" id="PTHR34478:SF1">
    <property type="entry name" value="PROTEIN LEMA"/>
    <property type="match status" value="1"/>
</dbReference>
<evidence type="ECO:0000313" key="7">
    <source>
        <dbReference type="Proteomes" id="UP000254263"/>
    </source>
</evidence>